<evidence type="ECO:0000313" key="1">
    <source>
        <dbReference type="EMBL" id="CAG8847183.1"/>
    </source>
</evidence>
<keyword evidence="2" id="KW-1185">Reference proteome</keyword>
<accession>A0ACA9SVK8</accession>
<name>A0ACA9SVK8_9GLOM</name>
<proteinExistence type="predicted"/>
<dbReference type="EMBL" id="CAJVQC010154699">
    <property type="protein sequence ID" value="CAG8847183.1"/>
    <property type="molecule type" value="Genomic_DNA"/>
</dbReference>
<sequence>NFCDRYCQGFYENQESHRKLRMDIWNGKETRDYEAVEKELKEKPLNDQRLQIIRKIHAYMIKKSREFLYCFAPKCSKRFEVTSQTFSSEEQEKTEKWYKEHEIKVKEIKERSLLRAYGYSSQEDLSNFRKLFGGE</sequence>
<protein>
    <submittedName>
        <fullName evidence="1">35044_t:CDS:1</fullName>
    </submittedName>
</protein>
<dbReference type="Proteomes" id="UP000789920">
    <property type="component" value="Unassembled WGS sequence"/>
</dbReference>
<feature type="non-terminal residue" evidence="1">
    <location>
        <position position="1"/>
    </location>
</feature>
<evidence type="ECO:0000313" key="2">
    <source>
        <dbReference type="Proteomes" id="UP000789920"/>
    </source>
</evidence>
<comment type="caution">
    <text evidence="1">The sequence shown here is derived from an EMBL/GenBank/DDBJ whole genome shotgun (WGS) entry which is preliminary data.</text>
</comment>
<organism evidence="1 2">
    <name type="scientific">Racocetra persica</name>
    <dbReference type="NCBI Taxonomy" id="160502"/>
    <lineage>
        <taxon>Eukaryota</taxon>
        <taxon>Fungi</taxon>
        <taxon>Fungi incertae sedis</taxon>
        <taxon>Mucoromycota</taxon>
        <taxon>Glomeromycotina</taxon>
        <taxon>Glomeromycetes</taxon>
        <taxon>Diversisporales</taxon>
        <taxon>Gigasporaceae</taxon>
        <taxon>Racocetra</taxon>
    </lineage>
</organism>
<gene>
    <name evidence="1" type="ORF">RPERSI_LOCUS34515</name>
</gene>
<reference evidence="1" key="1">
    <citation type="submission" date="2021-06" db="EMBL/GenBank/DDBJ databases">
        <authorList>
            <person name="Kallberg Y."/>
            <person name="Tangrot J."/>
            <person name="Rosling A."/>
        </authorList>
    </citation>
    <scope>NUCLEOTIDE SEQUENCE</scope>
    <source>
        <strain evidence="1">MA461A</strain>
    </source>
</reference>
<feature type="non-terminal residue" evidence="1">
    <location>
        <position position="135"/>
    </location>
</feature>